<evidence type="ECO:0000313" key="2">
    <source>
        <dbReference type="Proteomes" id="UP000054248"/>
    </source>
</evidence>
<reference evidence="1 2" key="1">
    <citation type="submission" date="2014-04" db="EMBL/GenBank/DDBJ databases">
        <authorList>
            <consortium name="DOE Joint Genome Institute"/>
            <person name="Kuo A."/>
            <person name="Girlanda M."/>
            <person name="Perotto S."/>
            <person name="Kohler A."/>
            <person name="Nagy L.G."/>
            <person name="Floudas D."/>
            <person name="Copeland A."/>
            <person name="Barry K.W."/>
            <person name="Cichocki N."/>
            <person name="Veneault-Fourrey C."/>
            <person name="LaButti K."/>
            <person name="Lindquist E.A."/>
            <person name="Lipzen A."/>
            <person name="Lundell T."/>
            <person name="Morin E."/>
            <person name="Murat C."/>
            <person name="Sun H."/>
            <person name="Tunlid A."/>
            <person name="Henrissat B."/>
            <person name="Grigoriev I.V."/>
            <person name="Hibbett D.S."/>
            <person name="Martin F."/>
            <person name="Nordberg H.P."/>
            <person name="Cantor M.N."/>
            <person name="Hua S.X."/>
        </authorList>
    </citation>
    <scope>NUCLEOTIDE SEQUENCE [LARGE SCALE GENOMIC DNA]</scope>
    <source>
        <strain evidence="1 2">MUT 4182</strain>
    </source>
</reference>
<sequence length="80" mass="8570">MLSFKYWVTAVPASYYHSNLVCCLSLAALLGEGLPSDAVYQSAPYSLVAVKAHNRNKPYLTVSIALGLSPPCPDPDRSAV</sequence>
<keyword evidence="2" id="KW-1185">Reference proteome</keyword>
<reference evidence="2" key="2">
    <citation type="submission" date="2015-01" db="EMBL/GenBank/DDBJ databases">
        <title>Evolutionary Origins and Diversification of the Mycorrhizal Mutualists.</title>
        <authorList>
            <consortium name="DOE Joint Genome Institute"/>
            <consortium name="Mycorrhizal Genomics Consortium"/>
            <person name="Kohler A."/>
            <person name="Kuo A."/>
            <person name="Nagy L.G."/>
            <person name="Floudas D."/>
            <person name="Copeland A."/>
            <person name="Barry K.W."/>
            <person name="Cichocki N."/>
            <person name="Veneault-Fourrey C."/>
            <person name="LaButti K."/>
            <person name="Lindquist E.A."/>
            <person name="Lipzen A."/>
            <person name="Lundell T."/>
            <person name="Morin E."/>
            <person name="Murat C."/>
            <person name="Riley R."/>
            <person name="Ohm R."/>
            <person name="Sun H."/>
            <person name="Tunlid A."/>
            <person name="Henrissat B."/>
            <person name="Grigoriev I.V."/>
            <person name="Hibbett D.S."/>
            <person name="Martin F."/>
        </authorList>
    </citation>
    <scope>NUCLEOTIDE SEQUENCE [LARGE SCALE GENOMIC DNA]</scope>
    <source>
        <strain evidence="2">MUT 4182</strain>
    </source>
</reference>
<name>A0A0C3Q0I8_9AGAM</name>
<protein>
    <submittedName>
        <fullName evidence="1">Uncharacterized protein</fullName>
    </submittedName>
</protein>
<gene>
    <name evidence="1" type="ORF">M407DRAFT_34944</name>
</gene>
<proteinExistence type="predicted"/>
<organism evidence="1 2">
    <name type="scientific">Tulasnella calospora MUT 4182</name>
    <dbReference type="NCBI Taxonomy" id="1051891"/>
    <lineage>
        <taxon>Eukaryota</taxon>
        <taxon>Fungi</taxon>
        <taxon>Dikarya</taxon>
        <taxon>Basidiomycota</taxon>
        <taxon>Agaricomycotina</taxon>
        <taxon>Agaricomycetes</taxon>
        <taxon>Cantharellales</taxon>
        <taxon>Tulasnellaceae</taxon>
        <taxon>Tulasnella</taxon>
    </lineage>
</organism>
<dbReference type="AlphaFoldDB" id="A0A0C3Q0I8"/>
<dbReference type="Proteomes" id="UP000054248">
    <property type="component" value="Unassembled WGS sequence"/>
</dbReference>
<evidence type="ECO:0000313" key="1">
    <source>
        <dbReference type="EMBL" id="KIO15479.1"/>
    </source>
</evidence>
<dbReference type="HOGENOM" id="CLU_2591524_0_0_1"/>
<accession>A0A0C3Q0I8</accession>
<dbReference type="EMBL" id="KN824039">
    <property type="protein sequence ID" value="KIO15479.1"/>
    <property type="molecule type" value="Genomic_DNA"/>
</dbReference>